<evidence type="ECO:0000256" key="1">
    <source>
        <dbReference type="SAM" id="MobiDB-lite"/>
    </source>
</evidence>
<evidence type="ECO:0000256" key="2">
    <source>
        <dbReference type="SAM" id="SignalP"/>
    </source>
</evidence>
<name>A0ABS3JFG6_9BACT</name>
<accession>A0ABS3JFG6</accession>
<sequence length="176" mass="18079">MNKQTRFLTLLGFLLLGGAVHVHAQMGGHVPQTSGGSRPATNNGDVNPAGAQPDLDIMDSHAPAPTVVMAGIPEKLTDFSTESGKPSSAKKFTLSGNVANAGLTAPQGFEISLQESIGYSSSLKVGHPPVTIWVRLTGSKPNGMNTAVSGDINVSGSNGQIPNSSTARVHVEGVVR</sequence>
<organism evidence="3 4">
    <name type="scientific">Fibrella forsythiae</name>
    <dbReference type="NCBI Taxonomy" id="2817061"/>
    <lineage>
        <taxon>Bacteria</taxon>
        <taxon>Pseudomonadati</taxon>
        <taxon>Bacteroidota</taxon>
        <taxon>Cytophagia</taxon>
        <taxon>Cytophagales</taxon>
        <taxon>Spirosomataceae</taxon>
        <taxon>Fibrella</taxon>
    </lineage>
</organism>
<feature type="chain" id="PRO_5046936575" description="DUF4402 domain-containing protein" evidence="2">
    <location>
        <begin position="25"/>
        <end position="176"/>
    </location>
</feature>
<proteinExistence type="predicted"/>
<comment type="caution">
    <text evidence="3">The sequence shown here is derived from an EMBL/GenBank/DDBJ whole genome shotgun (WGS) entry which is preliminary data.</text>
</comment>
<keyword evidence="2" id="KW-0732">Signal</keyword>
<evidence type="ECO:0000313" key="4">
    <source>
        <dbReference type="Proteomes" id="UP000664628"/>
    </source>
</evidence>
<feature type="compositionally biased region" description="Polar residues" evidence="1">
    <location>
        <begin position="31"/>
        <end position="45"/>
    </location>
</feature>
<dbReference type="RefSeq" id="WP_207328144.1">
    <property type="nucleotide sequence ID" value="NZ_JAFMYW010000002.1"/>
</dbReference>
<feature type="signal peptide" evidence="2">
    <location>
        <begin position="1"/>
        <end position="24"/>
    </location>
</feature>
<dbReference type="EMBL" id="JAFMYW010000002">
    <property type="protein sequence ID" value="MBO0948178.1"/>
    <property type="molecule type" value="Genomic_DNA"/>
</dbReference>
<keyword evidence="4" id="KW-1185">Reference proteome</keyword>
<evidence type="ECO:0008006" key="5">
    <source>
        <dbReference type="Google" id="ProtNLM"/>
    </source>
</evidence>
<dbReference type="Proteomes" id="UP000664628">
    <property type="component" value="Unassembled WGS sequence"/>
</dbReference>
<protein>
    <recommendedName>
        <fullName evidence="5">DUF4402 domain-containing protein</fullName>
    </recommendedName>
</protein>
<reference evidence="3 4" key="1">
    <citation type="submission" date="2021-03" db="EMBL/GenBank/DDBJ databases">
        <title>Fibrella sp. HMF5405 genome sequencing and assembly.</title>
        <authorList>
            <person name="Kang H."/>
            <person name="Kim H."/>
            <person name="Bae S."/>
            <person name="Joh K."/>
        </authorList>
    </citation>
    <scope>NUCLEOTIDE SEQUENCE [LARGE SCALE GENOMIC DNA]</scope>
    <source>
        <strain evidence="3 4">HMF5405</strain>
    </source>
</reference>
<gene>
    <name evidence="3" type="ORF">J2I46_06260</name>
</gene>
<evidence type="ECO:0000313" key="3">
    <source>
        <dbReference type="EMBL" id="MBO0948178.1"/>
    </source>
</evidence>
<feature type="region of interest" description="Disordered" evidence="1">
    <location>
        <begin position="27"/>
        <end position="54"/>
    </location>
</feature>